<dbReference type="Gene3D" id="3.40.630.30">
    <property type="match status" value="1"/>
</dbReference>
<feature type="domain" description="N-acetyltransferase" evidence="3">
    <location>
        <begin position="1"/>
        <end position="165"/>
    </location>
</feature>
<gene>
    <name evidence="4" type="ORF">AHA02nite_11560</name>
</gene>
<dbReference type="InterPro" id="IPR050680">
    <property type="entry name" value="YpeA/RimI_acetyltransf"/>
</dbReference>
<protein>
    <submittedName>
        <fullName evidence="4">N-acetyltransferase</fullName>
    </submittedName>
</protein>
<keyword evidence="1 4" id="KW-0808">Transferase</keyword>
<dbReference type="AlphaFoldDB" id="A0A511W2W9"/>
<dbReference type="InterPro" id="IPR016181">
    <property type="entry name" value="Acyl_CoA_acyltransferase"/>
</dbReference>
<name>A0A511W2W9_9BACI</name>
<dbReference type="OrthoDB" id="9799092at2"/>
<dbReference type="PROSITE" id="PS51186">
    <property type="entry name" value="GNAT"/>
    <property type="match status" value="1"/>
</dbReference>
<evidence type="ECO:0000259" key="3">
    <source>
        <dbReference type="PROSITE" id="PS51186"/>
    </source>
</evidence>
<dbReference type="PANTHER" id="PTHR43420:SF47">
    <property type="entry name" value="N-ACETYLTRANSFERASE DOMAIN-CONTAINING PROTEIN"/>
    <property type="match status" value="1"/>
</dbReference>
<evidence type="ECO:0000313" key="5">
    <source>
        <dbReference type="Proteomes" id="UP000321440"/>
    </source>
</evidence>
<evidence type="ECO:0000256" key="2">
    <source>
        <dbReference type="ARBA" id="ARBA00023315"/>
    </source>
</evidence>
<dbReference type="Proteomes" id="UP000321440">
    <property type="component" value="Unassembled WGS sequence"/>
</dbReference>
<proteinExistence type="predicted"/>
<dbReference type="InterPro" id="IPR000182">
    <property type="entry name" value="GNAT_dom"/>
</dbReference>
<reference evidence="4 5" key="1">
    <citation type="submission" date="2019-07" db="EMBL/GenBank/DDBJ databases">
        <title>Whole genome shotgun sequence of Alkalibacillus haloalkaliphilus NBRC 103110.</title>
        <authorList>
            <person name="Hosoyama A."/>
            <person name="Uohara A."/>
            <person name="Ohji S."/>
            <person name="Ichikawa N."/>
        </authorList>
    </citation>
    <scope>NUCLEOTIDE SEQUENCE [LARGE SCALE GENOMIC DNA]</scope>
    <source>
        <strain evidence="4 5">NBRC 103110</strain>
    </source>
</reference>
<comment type="caution">
    <text evidence="4">The sequence shown here is derived from an EMBL/GenBank/DDBJ whole genome shotgun (WGS) entry which is preliminary data.</text>
</comment>
<sequence length="165" mass="18853">MEIRILNAQDAEAYRRLRLEALQVNPEAFASSFEEEKDRTVEVFAERLESEQAVSLGAFLGDALVGMATLQFEKYYKMRHRGNLVGMYVTSSARGYGYGNRLLEQALMIAKNHQLEQVYLTVVSSNVQAKNLYENIGFETIGLEKNAIKLHDGLYHDEEHMVKFL</sequence>
<evidence type="ECO:0000256" key="1">
    <source>
        <dbReference type="ARBA" id="ARBA00022679"/>
    </source>
</evidence>
<evidence type="ECO:0000313" key="4">
    <source>
        <dbReference type="EMBL" id="GEN45380.1"/>
    </source>
</evidence>
<dbReference type="EMBL" id="BJYA01000004">
    <property type="protein sequence ID" value="GEN45380.1"/>
    <property type="molecule type" value="Genomic_DNA"/>
</dbReference>
<dbReference type="Pfam" id="PF00583">
    <property type="entry name" value="Acetyltransf_1"/>
    <property type="match status" value="1"/>
</dbReference>
<dbReference type="CDD" id="cd04301">
    <property type="entry name" value="NAT_SF"/>
    <property type="match status" value="1"/>
</dbReference>
<dbReference type="GO" id="GO:0016747">
    <property type="term" value="F:acyltransferase activity, transferring groups other than amino-acyl groups"/>
    <property type="evidence" value="ECO:0007669"/>
    <property type="project" value="InterPro"/>
</dbReference>
<keyword evidence="2" id="KW-0012">Acyltransferase</keyword>
<accession>A0A511W2W9</accession>
<dbReference type="PANTHER" id="PTHR43420">
    <property type="entry name" value="ACETYLTRANSFERASE"/>
    <property type="match status" value="1"/>
</dbReference>
<organism evidence="4 5">
    <name type="scientific">Alkalibacillus haloalkaliphilus</name>
    <dbReference type="NCBI Taxonomy" id="94136"/>
    <lineage>
        <taxon>Bacteria</taxon>
        <taxon>Bacillati</taxon>
        <taxon>Bacillota</taxon>
        <taxon>Bacilli</taxon>
        <taxon>Bacillales</taxon>
        <taxon>Bacillaceae</taxon>
        <taxon>Alkalibacillus</taxon>
    </lineage>
</organism>
<keyword evidence="5" id="KW-1185">Reference proteome</keyword>
<dbReference type="RefSeq" id="WP_146815266.1">
    <property type="nucleotide sequence ID" value="NZ_BJYA01000004.1"/>
</dbReference>
<dbReference type="SUPFAM" id="SSF55729">
    <property type="entry name" value="Acyl-CoA N-acyltransferases (Nat)"/>
    <property type="match status" value="1"/>
</dbReference>